<evidence type="ECO:0000313" key="1">
    <source>
        <dbReference type="EMBL" id="CAJ2660475.1"/>
    </source>
</evidence>
<organism evidence="1 2">
    <name type="scientific">Trifolium pratense</name>
    <name type="common">Red clover</name>
    <dbReference type="NCBI Taxonomy" id="57577"/>
    <lineage>
        <taxon>Eukaryota</taxon>
        <taxon>Viridiplantae</taxon>
        <taxon>Streptophyta</taxon>
        <taxon>Embryophyta</taxon>
        <taxon>Tracheophyta</taxon>
        <taxon>Spermatophyta</taxon>
        <taxon>Magnoliopsida</taxon>
        <taxon>eudicotyledons</taxon>
        <taxon>Gunneridae</taxon>
        <taxon>Pentapetalae</taxon>
        <taxon>rosids</taxon>
        <taxon>fabids</taxon>
        <taxon>Fabales</taxon>
        <taxon>Fabaceae</taxon>
        <taxon>Papilionoideae</taxon>
        <taxon>50 kb inversion clade</taxon>
        <taxon>NPAAA clade</taxon>
        <taxon>Hologalegina</taxon>
        <taxon>IRL clade</taxon>
        <taxon>Trifolieae</taxon>
        <taxon>Trifolium</taxon>
    </lineage>
</organism>
<reference evidence="1" key="1">
    <citation type="submission" date="2023-10" db="EMBL/GenBank/DDBJ databases">
        <authorList>
            <person name="Rodriguez Cubillos JULIANA M."/>
            <person name="De Vega J."/>
        </authorList>
    </citation>
    <scope>NUCLEOTIDE SEQUENCE</scope>
</reference>
<evidence type="ECO:0000313" key="2">
    <source>
        <dbReference type="Proteomes" id="UP001177021"/>
    </source>
</evidence>
<name>A0ACB0KW90_TRIPR</name>
<comment type="caution">
    <text evidence="1">The sequence shown here is derived from an EMBL/GenBank/DDBJ whole genome shotgun (WGS) entry which is preliminary data.</text>
</comment>
<keyword evidence="2" id="KW-1185">Reference proteome</keyword>
<dbReference type="EMBL" id="CASHSV030000311">
    <property type="protein sequence ID" value="CAJ2660475.1"/>
    <property type="molecule type" value="Genomic_DNA"/>
</dbReference>
<gene>
    <name evidence="1" type="ORF">MILVUS5_LOCUS26427</name>
</gene>
<proteinExistence type="predicted"/>
<accession>A0ACB0KW90</accession>
<protein>
    <submittedName>
        <fullName evidence="1">Uncharacterized protein</fullName>
    </submittedName>
</protein>
<sequence length="520" mass="58408">MGGKLELGHPNVGACCNPREKGARIILRHIRAQGHPYIELRENGKKFIYFCVLCLARCYSDSVVFEHLNGKLHRKRLASARSTMMKPNPWPFSDGLIFFDALAENDKVQETATADQNRLLKLIESGDDNNSRAIVPFGEEAQSNVEPIATDDTQADGSMLVIPCLKIASETVDVKVKKVGWGKISARFAEKYGSSNGKEIRRIWCEWLGKENSQQDDIEVQEHDFAVVIFPYSYDLGRDKVLEDTKSLLPSGSMVELENERECGRKRKAPSSDIEDDGEFIRNQYIASAEESSPLRNAPTTSTLDRSNSPPLHTKVVSNRAMRKAIRRRERLAAEKVCNICQLNMIPGKDVATFFNLKTGRIACCSRNPTGAFHVFHTACVIHWILLCEYEIITNRLVNQNASQEGKKKIVTGSGKEDRDIKHVFCPECQGAGLVSADQLEHPKFCSLSQVCSLHGESFLNPSSYIISIPFWFSLSIYILILGEYCLVFKKSLFGINNLCADVQIEIKDNSTAQRMDQEF</sequence>
<dbReference type="Proteomes" id="UP001177021">
    <property type="component" value="Unassembled WGS sequence"/>
</dbReference>